<keyword evidence="1" id="KW-1133">Transmembrane helix</keyword>
<evidence type="ECO:0000313" key="3">
    <source>
        <dbReference type="Proteomes" id="UP000289555"/>
    </source>
</evidence>
<dbReference type="EMBL" id="AP019416">
    <property type="protein sequence ID" value="BBI50206.1"/>
    <property type="molecule type" value="Genomic_DNA"/>
</dbReference>
<evidence type="ECO:0000256" key="1">
    <source>
        <dbReference type="SAM" id="Phobius"/>
    </source>
</evidence>
<accession>A0ABN5X065</accession>
<name>A0ABN5X065_9GAMM</name>
<dbReference type="Proteomes" id="UP000289555">
    <property type="component" value="Chromosome"/>
</dbReference>
<keyword evidence="1" id="KW-0812">Transmembrane</keyword>
<reference evidence="3" key="1">
    <citation type="journal article" date="2019" name="Microbiol. Resour. Announc.">
        <title>Complete Genome Sequence of Halomonas olivaria, a Moderately Halophilic Bacterium Isolated from Olive Processing Effluents, Obtained by Nanopore Sequencing.</title>
        <authorList>
            <person name="Nagata S."/>
            <person name="Ii K.M."/>
            <person name="Tsukimi T."/>
            <person name="Miura M.C."/>
            <person name="Galipon J."/>
            <person name="Arakawa K."/>
        </authorList>
    </citation>
    <scope>NUCLEOTIDE SEQUENCE [LARGE SCALE GENOMIC DNA]</scope>
    <source>
        <strain evidence="3">TYRC17</strain>
    </source>
</reference>
<keyword evidence="1" id="KW-0472">Membrane</keyword>
<feature type="transmembrane region" description="Helical" evidence="1">
    <location>
        <begin position="6"/>
        <end position="26"/>
    </location>
</feature>
<organism evidence="2 3">
    <name type="scientific">Vreelandella olivaria</name>
    <dbReference type="NCBI Taxonomy" id="390919"/>
    <lineage>
        <taxon>Bacteria</taxon>
        <taxon>Pseudomonadati</taxon>
        <taxon>Pseudomonadota</taxon>
        <taxon>Gammaproteobacteria</taxon>
        <taxon>Oceanospirillales</taxon>
        <taxon>Halomonadaceae</taxon>
        <taxon>Vreelandella</taxon>
    </lineage>
</organism>
<evidence type="ECO:0000313" key="2">
    <source>
        <dbReference type="EMBL" id="BBI50206.1"/>
    </source>
</evidence>
<proteinExistence type="predicted"/>
<protein>
    <submittedName>
        <fullName evidence="2">Uncharacterized protein</fullName>
    </submittedName>
</protein>
<keyword evidence="3" id="KW-1185">Reference proteome</keyword>
<sequence length="135" mass="14888">MRRYVLPYLWPIITGVLLAVVILFALPEQLPNPFRDSSPQLPQAPAPIVSNVPAVVEPRSDRPAPEIHQAAPLSRNEGPVSYARAVEQAAPAVVNIYSSRIVERDQHPLMSDPFFSNFSIIRAMTPRPINACSPV</sequence>
<gene>
    <name evidence="2" type="ORF">HORIV_26270</name>
</gene>